<gene>
    <name evidence="6" type="ORF">SAMN05660284_02833</name>
</gene>
<keyword evidence="2 5" id="KW-0732">Signal</keyword>
<evidence type="ECO:0000256" key="5">
    <source>
        <dbReference type="SAM" id="SignalP"/>
    </source>
</evidence>
<name>A0A1I5E4C6_9NEIS</name>
<keyword evidence="3" id="KW-0378">Hydrolase</keyword>
<feature type="non-terminal residue" evidence="6">
    <location>
        <position position="165"/>
    </location>
</feature>
<keyword evidence="4" id="KW-1015">Disulfide bond</keyword>
<evidence type="ECO:0000256" key="3">
    <source>
        <dbReference type="ARBA" id="ARBA00022801"/>
    </source>
</evidence>
<dbReference type="GO" id="GO:0052689">
    <property type="term" value="F:carboxylic ester hydrolase activity"/>
    <property type="evidence" value="ECO:0007669"/>
    <property type="project" value="UniProtKB-KW"/>
</dbReference>
<dbReference type="InterPro" id="IPR011118">
    <property type="entry name" value="Tannase/feruloyl_esterase"/>
</dbReference>
<evidence type="ECO:0000313" key="7">
    <source>
        <dbReference type="Proteomes" id="UP000242869"/>
    </source>
</evidence>
<keyword evidence="7" id="KW-1185">Reference proteome</keyword>
<dbReference type="PROSITE" id="PS51257">
    <property type="entry name" value="PROKAR_LIPOPROTEIN"/>
    <property type="match status" value="1"/>
</dbReference>
<sequence>MKKLARNQGVQAGFALSAVLALAGCATNAVNEGEAGSSGRATGAHAKQTCGSLAEQIAYPNLKITSAKLVASGEEKRPGIVDTIPEHCVIKGSLNERISPVDGKQYAIGFEMRLPTQWNGRFFYQANGGLDGILHPAFGDILGGGPRSNGLTKGFAVISSDAGHA</sequence>
<evidence type="ECO:0000313" key="6">
    <source>
        <dbReference type="EMBL" id="SFO06257.1"/>
    </source>
</evidence>
<dbReference type="AlphaFoldDB" id="A0A1I5E4C6"/>
<feature type="signal peptide" evidence="5">
    <location>
        <begin position="1"/>
        <end position="23"/>
    </location>
</feature>
<evidence type="ECO:0000256" key="1">
    <source>
        <dbReference type="ARBA" id="ARBA00022487"/>
    </source>
</evidence>
<dbReference type="Proteomes" id="UP000242869">
    <property type="component" value="Unassembled WGS sequence"/>
</dbReference>
<dbReference type="EMBL" id="FOVE01000037">
    <property type="protein sequence ID" value="SFO06257.1"/>
    <property type="molecule type" value="Genomic_DNA"/>
</dbReference>
<accession>A0A1I5E4C6</accession>
<evidence type="ECO:0000256" key="4">
    <source>
        <dbReference type="ARBA" id="ARBA00023157"/>
    </source>
</evidence>
<proteinExistence type="predicted"/>
<dbReference type="Pfam" id="PF07519">
    <property type="entry name" value="Tannase"/>
    <property type="match status" value="1"/>
</dbReference>
<protein>
    <submittedName>
        <fullName evidence="6">Tannase and feruloyl esterase</fullName>
    </submittedName>
</protein>
<dbReference type="RefSeq" id="WP_143086083.1">
    <property type="nucleotide sequence ID" value="NZ_FOVE01000037.1"/>
</dbReference>
<feature type="chain" id="PRO_5017319019" evidence="5">
    <location>
        <begin position="24"/>
        <end position="165"/>
    </location>
</feature>
<reference evidence="7" key="1">
    <citation type="submission" date="2016-10" db="EMBL/GenBank/DDBJ databases">
        <authorList>
            <person name="Varghese N."/>
            <person name="Submissions S."/>
        </authorList>
    </citation>
    <scope>NUCLEOTIDE SEQUENCE [LARGE SCALE GENOMIC DNA]</scope>
    <source>
        <strain evidence="7">DSM 6150</strain>
    </source>
</reference>
<keyword evidence="1" id="KW-0719">Serine esterase</keyword>
<evidence type="ECO:0000256" key="2">
    <source>
        <dbReference type="ARBA" id="ARBA00022729"/>
    </source>
</evidence>
<organism evidence="6 7">
    <name type="scientific">Formivibrio citricus</name>
    <dbReference type="NCBI Taxonomy" id="83765"/>
    <lineage>
        <taxon>Bacteria</taxon>
        <taxon>Pseudomonadati</taxon>
        <taxon>Pseudomonadota</taxon>
        <taxon>Betaproteobacteria</taxon>
        <taxon>Neisseriales</taxon>
        <taxon>Chitinibacteraceae</taxon>
        <taxon>Formivibrio</taxon>
    </lineage>
</organism>
<dbReference type="STRING" id="83765.SAMN05660284_02833"/>